<dbReference type="GeneID" id="87597842"/>
<dbReference type="RefSeq" id="WP_053431016.1">
    <property type="nucleotide sequence ID" value="NZ_CP040441.1"/>
</dbReference>
<keyword evidence="1" id="KW-0472">Membrane</keyword>
<accession>A0A0M0KJ28</accession>
<name>A0A0M0KJ28_ALKHA</name>
<reference evidence="2" key="1">
    <citation type="submission" date="2015-08" db="EMBL/GenBank/DDBJ databases">
        <title>Complete DNA Sequence of Pseudomonas syringae pv. actinidiae, the Causal Agent of Kiwifruit Canker Disease.</title>
        <authorList>
            <person name="Rikkerink E.H.A."/>
            <person name="Fineran P.C."/>
        </authorList>
    </citation>
    <scope>NUCLEOTIDE SEQUENCE</scope>
    <source>
        <strain evidence="2">DSM 13666</strain>
    </source>
</reference>
<dbReference type="PATRIC" id="fig|136160.3.peg.2008"/>
<organism evidence="2">
    <name type="scientific">Halalkalibacterium halodurans</name>
    <name type="common">Bacillus halodurans</name>
    <dbReference type="NCBI Taxonomy" id="86665"/>
    <lineage>
        <taxon>Bacteria</taxon>
        <taxon>Bacillati</taxon>
        <taxon>Bacillota</taxon>
        <taxon>Bacilli</taxon>
        <taxon>Bacillales</taxon>
        <taxon>Bacillaceae</taxon>
        <taxon>Halalkalibacterium (ex Joshi et al. 2022)</taxon>
    </lineage>
</organism>
<protein>
    <recommendedName>
        <fullName evidence="3">DUF5671 domain-containing protein</fullName>
    </recommendedName>
</protein>
<comment type="caution">
    <text evidence="2">The sequence shown here is derived from an EMBL/GenBank/DDBJ whole genome shotgun (WGS) entry which is preliminary data.</text>
</comment>
<dbReference type="AlphaFoldDB" id="A0A0M0KJ28"/>
<evidence type="ECO:0000256" key="1">
    <source>
        <dbReference type="SAM" id="Phobius"/>
    </source>
</evidence>
<sequence>MVRSVYYYAVMFITLVMMIGGAVAVAMNMTDLVAPTPYYMSFHDYKMVNQEREGEIEKTDAQLMEEYELEQEREKAMERQRAINSLLKNAAWIVIPLPFFVIARRRASRRNE</sequence>
<evidence type="ECO:0008006" key="3">
    <source>
        <dbReference type="Google" id="ProtNLM"/>
    </source>
</evidence>
<evidence type="ECO:0000313" key="2">
    <source>
        <dbReference type="EMBL" id="KOO38881.1"/>
    </source>
</evidence>
<dbReference type="EMBL" id="LILD01000001">
    <property type="protein sequence ID" value="KOO38881.1"/>
    <property type="molecule type" value="Genomic_DNA"/>
</dbReference>
<proteinExistence type="predicted"/>
<keyword evidence="1" id="KW-1133">Transmembrane helix</keyword>
<feature type="transmembrane region" description="Helical" evidence="1">
    <location>
        <begin position="86"/>
        <end position="103"/>
    </location>
</feature>
<feature type="transmembrane region" description="Helical" evidence="1">
    <location>
        <begin position="5"/>
        <end position="27"/>
    </location>
</feature>
<keyword evidence="1" id="KW-0812">Transmembrane</keyword>
<gene>
    <name evidence="2" type="ORF">AMD02_08370</name>
</gene>